<sequence length="158" mass="18291">MPLSYIPQYLRHDSPVYLESTLWGRYNHLGGRLLHPNKLAWMNLRSQYTRVHWKYPQSIWIANLNFLSAHGYINPILPTDLSECAIDAVLSGVSNRRRRGLTLTVTRLDKTAIPPLRKQWVSIRQTICRPITLSQSSSVSEYGLDLKCYVCRDSIHIK</sequence>
<evidence type="ECO:0000313" key="1">
    <source>
        <dbReference type="EMBL" id="GIY91723.1"/>
    </source>
</evidence>
<evidence type="ECO:0000313" key="2">
    <source>
        <dbReference type="Proteomes" id="UP001054945"/>
    </source>
</evidence>
<organism evidence="1 2">
    <name type="scientific">Caerostris extrusa</name>
    <name type="common">Bark spider</name>
    <name type="synonym">Caerostris bankana</name>
    <dbReference type="NCBI Taxonomy" id="172846"/>
    <lineage>
        <taxon>Eukaryota</taxon>
        <taxon>Metazoa</taxon>
        <taxon>Ecdysozoa</taxon>
        <taxon>Arthropoda</taxon>
        <taxon>Chelicerata</taxon>
        <taxon>Arachnida</taxon>
        <taxon>Araneae</taxon>
        <taxon>Araneomorphae</taxon>
        <taxon>Entelegynae</taxon>
        <taxon>Araneoidea</taxon>
        <taxon>Araneidae</taxon>
        <taxon>Caerostris</taxon>
    </lineage>
</organism>
<keyword evidence="2" id="KW-1185">Reference proteome</keyword>
<gene>
    <name evidence="1" type="ORF">CEXT_644911</name>
</gene>
<proteinExistence type="predicted"/>
<protein>
    <submittedName>
        <fullName evidence="1">Uncharacterized protein</fullName>
    </submittedName>
</protein>
<name>A0AAV4XAM0_CAEEX</name>
<comment type="caution">
    <text evidence="1">The sequence shown here is derived from an EMBL/GenBank/DDBJ whole genome shotgun (WGS) entry which is preliminary data.</text>
</comment>
<dbReference type="AlphaFoldDB" id="A0AAV4XAM0"/>
<dbReference type="Proteomes" id="UP001054945">
    <property type="component" value="Unassembled WGS sequence"/>
</dbReference>
<dbReference type="EMBL" id="BPLR01017449">
    <property type="protein sequence ID" value="GIY91723.1"/>
    <property type="molecule type" value="Genomic_DNA"/>
</dbReference>
<accession>A0AAV4XAM0</accession>
<reference evidence="1 2" key="1">
    <citation type="submission" date="2021-06" db="EMBL/GenBank/DDBJ databases">
        <title>Caerostris extrusa draft genome.</title>
        <authorList>
            <person name="Kono N."/>
            <person name="Arakawa K."/>
        </authorList>
    </citation>
    <scope>NUCLEOTIDE SEQUENCE [LARGE SCALE GENOMIC DNA]</scope>
</reference>